<dbReference type="SUPFAM" id="SSF53850">
    <property type="entry name" value="Periplasmic binding protein-like II"/>
    <property type="match status" value="1"/>
</dbReference>
<dbReference type="Proteomes" id="UP000678228">
    <property type="component" value="Unassembled WGS sequence"/>
</dbReference>
<gene>
    <name evidence="8" type="ORF">J7W16_02820</name>
</gene>
<dbReference type="InterPro" id="IPR000914">
    <property type="entry name" value="SBP_5_dom"/>
</dbReference>
<reference evidence="8" key="1">
    <citation type="submission" date="2021-03" db="EMBL/GenBank/DDBJ databases">
        <title>Bacillus suaedae sp. nov., isolated from Suaeda aralocaspica.</title>
        <authorList>
            <person name="Lei R.F.R."/>
        </authorList>
    </citation>
    <scope>NUCLEOTIDE SEQUENCE</scope>
    <source>
        <strain evidence="8">YZJH907-2</strain>
    </source>
</reference>
<dbReference type="GO" id="GO:1904680">
    <property type="term" value="F:peptide transmembrane transporter activity"/>
    <property type="evidence" value="ECO:0007669"/>
    <property type="project" value="TreeGrafter"/>
</dbReference>
<comment type="similarity">
    <text evidence="2">Belongs to the bacterial solute-binding protein 5 family.</text>
</comment>
<evidence type="ECO:0000256" key="2">
    <source>
        <dbReference type="ARBA" id="ARBA00005695"/>
    </source>
</evidence>
<accession>A0A941AM34</accession>
<dbReference type="AlphaFoldDB" id="A0A941AM34"/>
<name>A0A941AM34_9BACI</name>
<evidence type="ECO:0000256" key="6">
    <source>
        <dbReference type="SAM" id="SignalP"/>
    </source>
</evidence>
<dbReference type="PANTHER" id="PTHR30290">
    <property type="entry name" value="PERIPLASMIC BINDING COMPONENT OF ABC TRANSPORTER"/>
    <property type="match status" value="1"/>
</dbReference>
<dbReference type="NCBIfam" id="NF045467">
    <property type="entry name" value="Opp4A"/>
    <property type="match status" value="1"/>
</dbReference>
<dbReference type="GO" id="GO:0015833">
    <property type="term" value="P:peptide transport"/>
    <property type="evidence" value="ECO:0007669"/>
    <property type="project" value="TreeGrafter"/>
</dbReference>
<dbReference type="Gene3D" id="3.40.190.10">
    <property type="entry name" value="Periplasmic binding protein-like II"/>
    <property type="match status" value="1"/>
</dbReference>
<dbReference type="Pfam" id="PF00496">
    <property type="entry name" value="SBP_bac_5"/>
    <property type="match status" value="1"/>
</dbReference>
<dbReference type="InterPro" id="IPR050034">
    <property type="entry name" value="Opp4A"/>
</dbReference>
<dbReference type="PROSITE" id="PS01040">
    <property type="entry name" value="SBP_BACTERIAL_5"/>
    <property type="match status" value="1"/>
</dbReference>
<dbReference type="Gene3D" id="3.10.105.10">
    <property type="entry name" value="Dipeptide-binding Protein, Domain 3"/>
    <property type="match status" value="1"/>
</dbReference>
<dbReference type="PIRSF" id="PIRSF002741">
    <property type="entry name" value="MppA"/>
    <property type="match status" value="1"/>
</dbReference>
<dbReference type="InterPro" id="IPR030678">
    <property type="entry name" value="Peptide/Ni-bd"/>
</dbReference>
<keyword evidence="9" id="KW-1185">Reference proteome</keyword>
<feature type="domain" description="Solute-binding protein family 5" evidence="7">
    <location>
        <begin position="123"/>
        <end position="519"/>
    </location>
</feature>
<evidence type="ECO:0000313" key="9">
    <source>
        <dbReference type="Proteomes" id="UP000678228"/>
    </source>
</evidence>
<feature type="chain" id="PRO_5039586856" evidence="6">
    <location>
        <begin position="26"/>
        <end position="607"/>
    </location>
</feature>
<sequence length="607" mass="67210">MGKSKFTKALLALMLVLLLTLAACGGGDEESAQNNDADSTDETTEDTSKEGLYSIDDFSQIKTNEGEAMEGGSFTYGLVSDTAFEGTLNWNFYSGGPDAEVLAWFDEALLTWDANYVYTQDGAATYEVAEDGRTFTFTIKDNVNWHDGQPVTAEDWEFAHLVIGHPDYDGPRYGADFTNIEGMEAYHAGEADSISGIKVIDEKTLEITYINSSPSLVTGSIWTYPLAKHIFGEMEVAEMSASDAVRQNPIGFGPFKVDSIVPGESVVYTKNEDYWRGEPNLDEVVLKVINPNVVVQALKSGDVDTVDSFPVNQFPDNADMSNVEFLGMTDRAYTYIGFKLGKWDAEAGEVIPDPEAKMADVNLRKAMWHAVDNQTVGEQFYHGLRWNATTLIPPSHPEFHDASNAGVAYDPEAANALLDEAGYEDVDGDGIREDKDGNPLVINFASMSGDDIAEPLSQYYIQAWKEVGLNVQLLDGRLQEFNTFYDRVEADDPAIDIYQGAWGVGIDVDPTGLYGRTAPYNYTRYASEENDRLLAEGVSEEAFDVDYRKDIYNQWQQLMVDEIPAFPTLYRAAVVPVNNRVHNYSIGDGTNMYLYEIAVTQETPIAE</sequence>
<dbReference type="CDD" id="cd08510">
    <property type="entry name" value="PBP2_Lactococcal_OppA_like"/>
    <property type="match status" value="1"/>
</dbReference>
<evidence type="ECO:0000313" key="8">
    <source>
        <dbReference type="EMBL" id="MBP3950050.1"/>
    </source>
</evidence>
<evidence type="ECO:0000256" key="3">
    <source>
        <dbReference type="ARBA" id="ARBA00022448"/>
    </source>
</evidence>
<organism evidence="8 9">
    <name type="scientific">Halalkalibacter suaedae</name>
    <dbReference type="NCBI Taxonomy" id="2822140"/>
    <lineage>
        <taxon>Bacteria</taxon>
        <taxon>Bacillati</taxon>
        <taxon>Bacillota</taxon>
        <taxon>Bacilli</taxon>
        <taxon>Bacillales</taxon>
        <taxon>Bacillaceae</taxon>
        <taxon>Halalkalibacter</taxon>
    </lineage>
</organism>
<feature type="signal peptide" evidence="6">
    <location>
        <begin position="1"/>
        <end position="25"/>
    </location>
</feature>
<comment type="caution">
    <text evidence="8">The sequence shown here is derived from an EMBL/GenBank/DDBJ whole genome shotgun (WGS) entry which is preliminary data.</text>
</comment>
<dbReference type="GO" id="GO:0042597">
    <property type="term" value="C:periplasmic space"/>
    <property type="evidence" value="ECO:0007669"/>
    <property type="project" value="UniProtKB-ARBA"/>
</dbReference>
<feature type="region of interest" description="Disordered" evidence="5">
    <location>
        <begin position="29"/>
        <end position="49"/>
    </location>
</feature>
<keyword evidence="4 6" id="KW-0732">Signal</keyword>
<dbReference type="PANTHER" id="PTHR30290:SF9">
    <property type="entry name" value="OLIGOPEPTIDE-BINDING PROTEIN APPA"/>
    <property type="match status" value="1"/>
</dbReference>
<dbReference type="GO" id="GO:0043190">
    <property type="term" value="C:ATP-binding cassette (ABC) transporter complex"/>
    <property type="evidence" value="ECO:0007669"/>
    <property type="project" value="InterPro"/>
</dbReference>
<evidence type="ECO:0000256" key="5">
    <source>
        <dbReference type="SAM" id="MobiDB-lite"/>
    </source>
</evidence>
<dbReference type="InterPro" id="IPR023765">
    <property type="entry name" value="SBP_5_CS"/>
</dbReference>
<dbReference type="InterPro" id="IPR039424">
    <property type="entry name" value="SBP_5"/>
</dbReference>
<dbReference type="EMBL" id="JAGKSQ010000001">
    <property type="protein sequence ID" value="MBP3950050.1"/>
    <property type="molecule type" value="Genomic_DNA"/>
</dbReference>
<dbReference type="PROSITE" id="PS51257">
    <property type="entry name" value="PROKAR_LIPOPROTEIN"/>
    <property type="match status" value="1"/>
</dbReference>
<evidence type="ECO:0000256" key="4">
    <source>
        <dbReference type="ARBA" id="ARBA00022729"/>
    </source>
</evidence>
<comment type="subcellular location">
    <subcellularLocation>
        <location evidence="1">Cell membrane</location>
        <topology evidence="1">Lipid-anchor</topology>
    </subcellularLocation>
</comment>
<keyword evidence="3" id="KW-0813">Transport</keyword>
<protein>
    <submittedName>
        <fullName evidence="8">Oligopeptide ABC transporter substrate-binding protein</fullName>
    </submittedName>
</protein>
<evidence type="ECO:0000259" key="7">
    <source>
        <dbReference type="Pfam" id="PF00496"/>
    </source>
</evidence>
<proteinExistence type="inferred from homology"/>
<dbReference type="RefSeq" id="WP_210595666.1">
    <property type="nucleotide sequence ID" value="NZ_JAGKSQ010000001.1"/>
</dbReference>
<evidence type="ECO:0000256" key="1">
    <source>
        <dbReference type="ARBA" id="ARBA00004193"/>
    </source>
</evidence>